<dbReference type="AlphaFoldDB" id="E8M3A5"/>
<organism evidence="1 2">
    <name type="scientific">Vibrio sinaloensis DSM 21326</name>
    <dbReference type="NCBI Taxonomy" id="945550"/>
    <lineage>
        <taxon>Bacteria</taxon>
        <taxon>Pseudomonadati</taxon>
        <taxon>Pseudomonadota</taxon>
        <taxon>Gammaproteobacteria</taxon>
        <taxon>Vibrionales</taxon>
        <taxon>Vibrionaceae</taxon>
        <taxon>Vibrio</taxon>
        <taxon>Vibrio oreintalis group</taxon>
    </lineage>
</organism>
<accession>E8M3A5</accession>
<sequence length="34" mass="3746">MELVTTEAKLVSMVTVLSCLTNKSVNFELNFRGA</sequence>
<gene>
    <name evidence="1" type="ORF">VISI1226_11531</name>
</gene>
<evidence type="ECO:0000313" key="2">
    <source>
        <dbReference type="Proteomes" id="UP000006228"/>
    </source>
</evidence>
<protein>
    <submittedName>
        <fullName evidence="1">Uncharacterized protein</fullName>
    </submittedName>
</protein>
<evidence type="ECO:0000313" key="1">
    <source>
        <dbReference type="EMBL" id="EGA71411.1"/>
    </source>
</evidence>
<dbReference type="EMBL" id="AEVT01000018">
    <property type="protein sequence ID" value="EGA71411.1"/>
    <property type="molecule type" value="Genomic_DNA"/>
</dbReference>
<name>E8M3A5_PHOS4</name>
<dbReference type="Proteomes" id="UP000006228">
    <property type="component" value="Unassembled WGS sequence"/>
</dbReference>
<proteinExistence type="predicted"/>
<comment type="caution">
    <text evidence="1">The sequence shown here is derived from an EMBL/GenBank/DDBJ whole genome shotgun (WGS) entry which is preliminary data.</text>
</comment>
<reference evidence="1 2" key="1">
    <citation type="journal article" date="2012" name="Int. J. Syst. Evol. Microbiol.">
        <title>Vibrio caribbeanicus sp. nov., isolated from the marine sponge Scleritoderma cyanea.</title>
        <authorList>
            <person name="Hoffmann M."/>
            <person name="Monday S.R."/>
            <person name="Allard M.W."/>
            <person name="Strain E.A."/>
            <person name="Whittaker P."/>
            <person name="Naum M."/>
            <person name="McCarthy P.J."/>
            <person name="Lopez J.V."/>
            <person name="Fischer M."/>
            <person name="Brown E.W."/>
        </authorList>
    </citation>
    <scope>NUCLEOTIDE SEQUENCE [LARGE SCALE GENOMIC DNA]</scope>
    <source>
        <strain evidence="2">DSMZ 21326</strain>
    </source>
</reference>